<dbReference type="Gene3D" id="2.60.120.260">
    <property type="entry name" value="Galactose-binding domain-like"/>
    <property type="match status" value="1"/>
</dbReference>
<dbReference type="EMBL" id="FUZZ01000002">
    <property type="protein sequence ID" value="SKD04630.1"/>
    <property type="molecule type" value="Genomic_DNA"/>
</dbReference>
<gene>
    <name evidence="3" type="ORF">SAMN05660461_2898</name>
</gene>
<dbReference type="SUPFAM" id="SSF52096">
    <property type="entry name" value="ClpP/crotonase"/>
    <property type="match status" value="1"/>
</dbReference>
<keyword evidence="4" id="KW-1185">Reference proteome</keyword>
<reference evidence="4" key="1">
    <citation type="submission" date="2017-02" db="EMBL/GenBank/DDBJ databases">
        <authorList>
            <person name="Varghese N."/>
            <person name="Submissions S."/>
        </authorList>
    </citation>
    <scope>NUCLEOTIDE SEQUENCE [LARGE SCALE GENOMIC DNA]</scope>
    <source>
        <strain evidence="4">DSM 18108</strain>
    </source>
</reference>
<dbReference type="RefSeq" id="WP_079470206.1">
    <property type="nucleotide sequence ID" value="NZ_FUZZ01000002.1"/>
</dbReference>
<protein>
    <submittedName>
        <fullName evidence="3">Peptidase family S41</fullName>
    </submittedName>
</protein>
<dbReference type="InterPro" id="IPR029045">
    <property type="entry name" value="ClpP/crotonase-like_dom_sf"/>
</dbReference>
<accession>A0A1T5NVX3</accession>
<dbReference type="STRING" id="393003.SAMN05660461_2898"/>
<evidence type="ECO:0000256" key="1">
    <source>
        <dbReference type="SAM" id="SignalP"/>
    </source>
</evidence>
<feature type="signal peptide" evidence="1">
    <location>
        <begin position="1"/>
        <end position="18"/>
    </location>
</feature>
<dbReference type="InterPro" id="IPR005151">
    <property type="entry name" value="Tail-specific_protease"/>
</dbReference>
<organism evidence="3 4">
    <name type="scientific">Chitinophaga ginsengisegetis</name>
    <dbReference type="NCBI Taxonomy" id="393003"/>
    <lineage>
        <taxon>Bacteria</taxon>
        <taxon>Pseudomonadati</taxon>
        <taxon>Bacteroidota</taxon>
        <taxon>Chitinophagia</taxon>
        <taxon>Chitinophagales</taxon>
        <taxon>Chitinophagaceae</taxon>
        <taxon>Chitinophaga</taxon>
    </lineage>
</organism>
<dbReference type="PANTHER" id="PTHR32060:SF30">
    <property type="entry name" value="CARBOXY-TERMINAL PROCESSING PROTEASE CTPA"/>
    <property type="match status" value="1"/>
</dbReference>
<dbReference type="SMART" id="SM00245">
    <property type="entry name" value="TSPc"/>
    <property type="match status" value="1"/>
</dbReference>
<dbReference type="Proteomes" id="UP000190166">
    <property type="component" value="Unassembled WGS sequence"/>
</dbReference>
<dbReference type="Gene3D" id="3.90.226.10">
    <property type="entry name" value="2-enoyl-CoA Hydratase, Chain A, domain 1"/>
    <property type="match status" value="1"/>
</dbReference>
<dbReference type="AlphaFoldDB" id="A0A1T5NVX3"/>
<evidence type="ECO:0000313" key="3">
    <source>
        <dbReference type="EMBL" id="SKD04630.1"/>
    </source>
</evidence>
<evidence type="ECO:0000313" key="4">
    <source>
        <dbReference type="Proteomes" id="UP000190166"/>
    </source>
</evidence>
<keyword evidence="1" id="KW-0732">Signal</keyword>
<dbReference type="Gene3D" id="2.30.42.10">
    <property type="match status" value="1"/>
</dbReference>
<dbReference type="GO" id="GO:0008236">
    <property type="term" value="F:serine-type peptidase activity"/>
    <property type="evidence" value="ECO:0007669"/>
    <property type="project" value="InterPro"/>
</dbReference>
<name>A0A1T5NVX3_9BACT</name>
<dbReference type="InterPro" id="IPR036034">
    <property type="entry name" value="PDZ_sf"/>
</dbReference>
<feature type="domain" description="Tail specific protease" evidence="2">
    <location>
        <begin position="517"/>
        <end position="708"/>
    </location>
</feature>
<dbReference type="GO" id="GO:0030288">
    <property type="term" value="C:outer membrane-bounded periplasmic space"/>
    <property type="evidence" value="ECO:0007669"/>
    <property type="project" value="TreeGrafter"/>
</dbReference>
<evidence type="ECO:0000259" key="2">
    <source>
        <dbReference type="SMART" id="SM00245"/>
    </source>
</evidence>
<dbReference type="GO" id="GO:0006508">
    <property type="term" value="P:proteolysis"/>
    <property type="evidence" value="ECO:0007669"/>
    <property type="project" value="InterPro"/>
</dbReference>
<dbReference type="GO" id="GO:0007165">
    <property type="term" value="P:signal transduction"/>
    <property type="evidence" value="ECO:0007669"/>
    <property type="project" value="TreeGrafter"/>
</dbReference>
<dbReference type="CDD" id="cd07562">
    <property type="entry name" value="Peptidase_S41_TRI"/>
    <property type="match status" value="1"/>
</dbReference>
<sequence>MRFPALLLSCALSLPVAAQFPASFDGSFESKKPDGGLPSGWIDWGSNYLLAVDSTSYEGHGALRITPFEKRGSNDFGCTVMRIPVTFAGKTILLNGYLKLDSVTDGYAGLFMRVDNTSGAVYKMDNMQKQRLQGTTGWKKYSITLSLPPGGGTVYAGAINHSNGNVWADNLEILIDGKPLKEAPPLRVFKADSDHAFDKGSGITISGLTPLQTTHLEVLGKVWGFLKYYHPAVMAGEYNWDYELFRILPAILNSTSETARNEALLRWINQLTTPKEVRHTRTAKTAIKFTPDLDWLSDEKTLGAALSASLKNVAAMNRGDFNYYLELAPAGNPSFKNEQGYNTMPFPDAGFRLLALYRYWNIIQYYFPYKHLITEGWNNKLAEYIPAMVNAADTASYQTALLRLIAGIHDSHAGMYGPNVVIRGADRFRTLPLRARFVENKAVLAKVGDEKCGLRTGDVITAINKEPVAAIVQRLLPVTSASNYATQLNRIEQVLFQTKDSILQLEYEREGNISSVTLATTTYKQAIIPGERPSVSWKMIGEDVGYVYPGNFKNTQMDSVSEAFKNTKGMVIDLRSYPADNLLNSLVKYVLPSPMPFAKFTVGSVQQPGLFGMTGEMKAGTRNKDYYKGKVVILVDATTQSNAEFVTMALRLAPRAVVLGSTTAGADGNVSYFTLPGGVQTLITGIGVYYPDGRETQRVGIVPDIVMEPTVKGIRENRDELLDRALAIIRE</sequence>
<dbReference type="Pfam" id="PF03572">
    <property type="entry name" value="Peptidase_S41"/>
    <property type="match status" value="1"/>
</dbReference>
<feature type="chain" id="PRO_5012391613" evidence="1">
    <location>
        <begin position="19"/>
        <end position="731"/>
    </location>
</feature>
<dbReference type="PANTHER" id="PTHR32060">
    <property type="entry name" value="TAIL-SPECIFIC PROTEASE"/>
    <property type="match status" value="1"/>
</dbReference>
<dbReference type="GO" id="GO:0004175">
    <property type="term" value="F:endopeptidase activity"/>
    <property type="evidence" value="ECO:0007669"/>
    <property type="project" value="TreeGrafter"/>
</dbReference>
<proteinExistence type="predicted"/>